<feature type="compositionally biased region" description="Low complexity" evidence="5">
    <location>
        <begin position="101"/>
        <end position="118"/>
    </location>
</feature>
<dbReference type="Pfam" id="PF22936">
    <property type="entry name" value="Pol_BBD"/>
    <property type="match status" value="1"/>
</dbReference>
<name>A0AAW1Y1Q0_RUBAR</name>
<dbReference type="GO" id="GO:0006508">
    <property type="term" value="P:proteolysis"/>
    <property type="evidence" value="ECO:0007669"/>
    <property type="project" value="UniProtKB-KW"/>
</dbReference>
<feature type="region of interest" description="Disordered" evidence="5">
    <location>
        <begin position="663"/>
        <end position="775"/>
    </location>
</feature>
<dbReference type="InterPro" id="IPR013103">
    <property type="entry name" value="RVT_2"/>
</dbReference>
<dbReference type="InterPro" id="IPR039537">
    <property type="entry name" value="Retrotran_Ty1/copia-like"/>
</dbReference>
<dbReference type="PROSITE" id="PS50994">
    <property type="entry name" value="INTEGRASE"/>
    <property type="match status" value="1"/>
</dbReference>
<dbReference type="Gene3D" id="4.10.60.10">
    <property type="entry name" value="Zinc finger, CCHC-type"/>
    <property type="match status" value="1"/>
</dbReference>
<dbReference type="PANTHER" id="PTHR42648:SF26">
    <property type="entry name" value="INTEGRASE CATALYTIC DOMAIN-CONTAINING PROTEIN"/>
    <property type="match status" value="1"/>
</dbReference>
<dbReference type="GO" id="GO:0004190">
    <property type="term" value="F:aspartic-type endopeptidase activity"/>
    <property type="evidence" value="ECO:0007669"/>
    <property type="project" value="UniProtKB-KW"/>
</dbReference>
<dbReference type="InterPro" id="IPR012337">
    <property type="entry name" value="RNaseH-like_sf"/>
</dbReference>
<evidence type="ECO:0000256" key="2">
    <source>
        <dbReference type="ARBA" id="ARBA00022723"/>
    </source>
</evidence>
<dbReference type="InterPro" id="IPR057670">
    <property type="entry name" value="SH3_retrovirus"/>
</dbReference>
<keyword evidence="4" id="KW-0378">Hydrolase</keyword>
<dbReference type="AlphaFoldDB" id="A0AAW1Y1Q0"/>
<dbReference type="PANTHER" id="PTHR42648">
    <property type="entry name" value="TRANSPOSASE, PUTATIVE-RELATED"/>
    <property type="match status" value="1"/>
</dbReference>
<gene>
    <name evidence="7" type="ORF">M0R45_007442</name>
</gene>
<keyword evidence="8" id="KW-1185">Reference proteome</keyword>
<dbReference type="InterPro" id="IPR001878">
    <property type="entry name" value="Znf_CCHC"/>
</dbReference>
<feature type="region of interest" description="Disordered" evidence="5">
    <location>
        <begin position="1"/>
        <end position="42"/>
    </location>
</feature>
<dbReference type="GO" id="GO:0015074">
    <property type="term" value="P:DNA integration"/>
    <property type="evidence" value="ECO:0007669"/>
    <property type="project" value="InterPro"/>
</dbReference>
<dbReference type="InterPro" id="IPR001584">
    <property type="entry name" value="Integrase_cat-core"/>
</dbReference>
<evidence type="ECO:0000256" key="3">
    <source>
        <dbReference type="ARBA" id="ARBA00022750"/>
    </source>
</evidence>
<dbReference type="Gene3D" id="3.30.420.10">
    <property type="entry name" value="Ribonuclease H-like superfamily/Ribonuclease H"/>
    <property type="match status" value="1"/>
</dbReference>
<dbReference type="SUPFAM" id="SSF57756">
    <property type="entry name" value="Retrovirus zinc finger-like domains"/>
    <property type="match status" value="1"/>
</dbReference>
<protein>
    <recommendedName>
        <fullName evidence="6">Integrase catalytic domain-containing protein</fullName>
    </recommendedName>
</protein>
<dbReference type="Pfam" id="PF13976">
    <property type="entry name" value="gag_pre-integrs"/>
    <property type="match status" value="1"/>
</dbReference>
<feature type="compositionally biased region" description="Low complexity" evidence="5">
    <location>
        <begin position="11"/>
        <end position="39"/>
    </location>
</feature>
<dbReference type="EMBL" id="JBEDUW010000002">
    <property type="protein sequence ID" value="KAK9941747.1"/>
    <property type="molecule type" value="Genomic_DNA"/>
</dbReference>
<dbReference type="SUPFAM" id="SSF56672">
    <property type="entry name" value="DNA/RNA polymerases"/>
    <property type="match status" value="1"/>
</dbReference>
<feature type="compositionally biased region" description="Polar residues" evidence="5">
    <location>
        <begin position="1"/>
        <end position="10"/>
    </location>
</feature>
<keyword evidence="2" id="KW-0479">Metal-binding</keyword>
<dbReference type="Pfam" id="PF25597">
    <property type="entry name" value="SH3_retrovirus"/>
    <property type="match status" value="1"/>
</dbReference>
<sequence>MVAKSSSPTVSPAHTLTSSALTSPSCSSGSSQSSTTVTPTIPPGFASPAIGAMSQSPPSPYVPIPTLPYGFGAFNPYAMVNPMQLGTMAGYYAGRNGGSGNNNNFQQGNRGPNNNFQRRSGDNYGGSNYGGNYGFGFNRNNAGSSFTCQLCGRVGHGAKTCKSLSNFKQGNISNDITCQYCGKDNHTADRCFFIIGFPNQQQQQNTLTQHASAMLATANQLPPQYWLADSGATNHMTSDAQMLSNISPMSTSDSVQVGNGAQLPVTHFGNTKLGSLILKNVLLIPELAAHLLSIYQLCKQNNCSVWFDEFMCIIQDKVLGKILFKGLSKHGLYPIPFDLPLLQASSSSGSSNAPFAVQNKAFFGKSVKHSLWHQRFGHPSNEIVTAMLNKSGISSLHSFESSICEPCLLGKFHKLPFSKYVSRSQKPFELVHSDVWGPSPHSSIDGFRYFVLFIDDCTRFTWIFPMKNKSEVFHYFQYLCALIQNQFSTSVKILRSDGGGEYMSSKFKEFLSLKGIIHQVSCPYTPEQNGISERKNRHLRETVVTLLQSASLPPLFWYHACAIATYLINRMPTPVLNMCSPFECLYHQLPPVDMLRVFGCACYPLMTPYRANKLQPKTMRCIFVGFANGYKGYICYNPISHKFIISRHVFFDESFFPYASLSTPAASTTSPTGSVKPPTHRAYSQSSPQQLPTPVLQHQPAVSTSSQVVHSLLEPTSTSSVSASTQDPHSSPPFCEFVDNDPLVSTSSSSTETASHSSTDTTTNASPFSPYTNTSIQFQEDNGTISIQTNPGAGSISVVLECAPDRPSSQVSSSNVLHPVHGITEAPINDHPMLTRSKRGVFKKKCFLSIMSQEHADPCDTEPLHHKAALLIPAWKEAMQEEYDALLHQNTWSLVPLPPDKNLVSCKWLFKLKRNADGTIARHKARLVARGFSQEYGVDYDETFSPVVRHTTVRLILGLAAHHNWNLHQLDVKNAFLHGYLNEEVYMSQPGGFEDPNHPTLVCKLHKSLYGLKQAPRAWNERFTNFLPSLGFSSSYADPSLFVKISGKTKVYFLLYVDDIIITGNSEVLIGEVKEALRHEFDMKDLGRLHFFLGLEIHYVPTGLFVSQHKYAKDLLHKAGLDDCQTHLTPCKSGQKLLRDIGKPLSTSDASLFRSLVGCLQYLTFTRLDIAYSVNSVC</sequence>
<feature type="domain" description="Integrase catalytic" evidence="6">
    <location>
        <begin position="423"/>
        <end position="589"/>
    </location>
</feature>
<accession>A0AAW1Y1Q0</accession>
<dbReference type="SUPFAM" id="SSF53098">
    <property type="entry name" value="Ribonuclease H-like"/>
    <property type="match status" value="1"/>
</dbReference>
<dbReference type="Pfam" id="PF00665">
    <property type="entry name" value="rve"/>
    <property type="match status" value="1"/>
</dbReference>
<organism evidence="7 8">
    <name type="scientific">Rubus argutus</name>
    <name type="common">Southern blackberry</name>
    <dbReference type="NCBI Taxonomy" id="59490"/>
    <lineage>
        <taxon>Eukaryota</taxon>
        <taxon>Viridiplantae</taxon>
        <taxon>Streptophyta</taxon>
        <taxon>Embryophyta</taxon>
        <taxon>Tracheophyta</taxon>
        <taxon>Spermatophyta</taxon>
        <taxon>Magnoliopsida</taxon>
        <taxon>eudicotyledons</taxon>
        <taxon>Gunneridae</taxon>
        <taxon>Pentapetalae</taxon>
        <taxon>rosids</taxon>
        <taxon>fabids</taxon>
        <taxon>Rosales</taxon>
        <taxon>Rosaceae</taxon>
        <taxon>Rosoideae</taxon>
        <taxon>Rosoideae incertae sedis</taxon>
        <taxon>Rubus</taxon>
    </lineage>
</organism>
<dbReference type="InterPro" id="IPR025724">
    <property type="entry name" value="GAG-pre-integrase_dom"/>
</dbReference>
<evidence type="ECO:0000256" key="1">
    <source>
        <dbReference type="ARBA" id="ARBA00022670"/>
    </source>
</evidence>
<comment type="caution">
    <text evidence="7">The sequence shown here is derived from an EMBL/GenBank/DDBJ whole genome shotgun (WGS) entry which is preliminary data.</text>
</comment>
<dbReference type="Proteomes" id="UP001457282">
    <property type="component" value="Unassembled WGS sequence"/>
</dbReference>
<proteinExistence type="predicted"/>
<feature type="compositionally biased region" description="Low complexity" evidence="5">
    <location>
        <begin position="745"/>
        <end position="766"/>
    </location>
</feature>
<dbReference type="GO" id="GO:0003676">
    <property type="term" value="F:nucleic acid binding"/>
    <property type="evidence" value="ECO:0007669"/>
    <property type="project" value="InterPro"/>
</dbReference>
<feature type="compositionally biased region" description="Polar residues" evidence="5">
    <location>
        <begin position="700"/>
        <end position="729"/>
    </location>
</feature>
<evidence type="ECO:0000256" key="5">
    <source>
        <dbReference type="SAM" id="MobiDB-lite"/>
    </source>
</evidence>
<evidence type="ECO:0000313" key="8">
    <source>
        <dbReference type="Proteomes" id="UP001457282"/>
    </source>
</evidence>
<dbReference type="InterPro" id="IPR036875">
    <property type="entry name" value="Znf_CCHC_sf"/>
</dbReference>
<dbReference type="GO" id="GO:0008270">
    <property type="term" value="F:zinc ion binding"/>
    <property type="evidence" value="ECO:0007669"/>
    <property type="project" value="InterPro"/>
</dbReference>
<evidence type="ECO:0000259" key="6">
    <source>
        <dbReference type="PROSITE" id="PS50994"/>
    </source>
</evidence>
<evidence type="ECO:0000256" key="4">
    <source>
        <dbReference type="ARBA" id="ARBA00022801"/>
    </source>
</evidence>
<dbReference type="InterPro" id="IPR036397">
    <property type="entry name" value="RNaseH_sf"/>
</dbReference>
<keyword evidence="1" id="KW-0645">Protease</keyword>
<feature type="region of interest" description="Disordered" evidence="5">
    <location>
        <begin position="100"/>
        <end position="123"/>
    </location>
</feature>
<reference evidence="7 8" key="1">
    <citation type="journal article" date="2023" name="G3 (Bethesda)">
        <title>A chromosome-length genome assembly and annotation of blackberry (Rubus argutus, cv. 'Hillquist').</title>
        <authorList>
            <person name="Bruna T."/>
            <person name="Aryal R."/>
            <person name="Dudchenko O."/>
            <person name="Sargent D.J."/>
            <person name="Mead D."/>
            <person name="Buti M."/>
            <person name="Cavallini A."/>
            <person name="Hytonen T."/>
            <person name="Andres J."/>
            <person name="Pham M."/>
            <person name="Weisz D."/>
            <person name="Mascagni F."/>
            <person name="Usai G."/>
            <person name="Natali L."/>
            <person name="Bassil N."/>
            <person name="Fernandez G.E."/>
            <person name="Lomsadze A."/>
            <person name="Armour M."/>
            <person name="Olukolu B."/>
            <person name="Poorten T."/>
            <person name="Britton C."/>
            <person name="Davik J."/>
            <person name="Ashrafi H."/>
            <person name="Aiden E.L."/>
            <person name="Borodovsky M."/>
            <person name="Worthington M."/>
        </authorList>
    </citation>
    <scope>NUCLEOTIDE SEQUENCE [LARGE SCALE GENOMIC DNA]</scope>
    <source>
        <strain evidence="7">PI 553951</strain>
    </source>
</reference>
<dbReference type="SMART" id="SM00343">
    <property type="entry name" value="ZnF_C2HC"/>
    <property type="match status" value="2"/>
</dbReference>
<dbReference type="InterPro" id="IPR043502">
    <property type="entry name" value="DNA/RNA_pol_sf"/>
</dbReference>
<dbReference type="Pfam" id="PF07727">
    <property type="entry name" value="RVT_2"/>
    <property type="match status" value="1"/>
</dbReference>
<dbReference type="InterPro" id="IPR054722">
    <property type="entry name" value="PolX-like_BBD"/>
</dbReference>
<feature type="compositionally biased region" description="Polar residues" evidence="5">
    <location>
        <begin position="682"/>
        <end position="692"/>
    </location>
</feature>
<evidence type="ECO:0000313" key="7">
    <source>
        <dbReference type="EMBL" id="KAK9941747.1"/>
    </source>
</evidence>
<keyword evidence="3" id="KW-0064">Aspartyl protease</keyword>
<feature type="compositionally biased region" description="Low complexity" evidence="5">
    <location>
        <begin position="663"/>
        <end position="672"/>
    </location>
</feature>